<dbReference type="Proteomes" id="UP001595816">
    <property type="component" value="Unassembled WGS sequence"/>
</dbReference>
<evidence type="ECO:0000313" key="5">
    <source>
        <dbReference type="Proteomes" id="UP001595816"/>
    </source>
</evidence>
<feature type="region of interest" description="Disordered" evidence="3">
    <location>
        <begin position="257"/>
        <end position="288"/>
    </location>
</feature>
<keyword evidence="2" id="KW-0963">Cytoplasm</keyword>
<comment type="caution">
    <text evidence="4">The sequence shown here is derived from an EMBL/GenBank/DDBJ whole genome shotgun (WGS) entry which is preliminary data.</text>
</comment>
<dbReference type="EMBL" id="JBHSAY010000005">
    <property type="protein sequence ID" value="MFC4130680.1"/>
    <property type="molecule type" value="Genomic_DNA"/>
</dbReference>
<sequence>MTGNPLVAQTQSSTTWYTGLGLIEDAAQISNGIKNDSWVDGTLGTVGGALDVLGMVIDPLGSLVAWGVSWLMEHVKPLKEALDWLAGNPDEISAHAQTWENVAKYTLDAQKYYADALRIETAEWLGDSGDAYRGHASGHLNVMEGISKAAHGIHYAVMGAGLIVGLVRGIVRDLIAQFIGTLAARLPQWLAEAGLTLGLATPVVIGQVVSLVTTWVNKIQKFVRALLSSLKKLTPMVKKLGEILEQLKELLKKLGRSNPLTRNADGPPPLKPGEIPGPRTGPANGPLYPRNLLGKYANETDAAEASRLFGIPSNGVRYFDEAGREQFRLVVDSEGKLRRASDGSLFDSTSGGSAHNGAGRAVFVMDENGNLFASNYHGVGDFHHSSFLGGQPVASAGELTVKNGVVTGMNNSSGHYQPTVAHHAQARDELLAQGLKPENLKEDLWR</sequence>
<evidence type="ECO:0000256" key="1">
    <source>
        <dbReference type="ARBA" id="ARBA00004496"/>
    </source>
</evidence>
<keyword evidence="5" id="KW-1185">Reference proteome</keyword>
<proteinExistence type="predicted"/>
<accession>A0ABV8LIE1</accession>
<reference evidence="5" key="1">
    <citation type="journal article" date="2019" name="Int. J. Syst. Evol. Microbiol.">
        <title>The Global Catalogue of Microorganisms (GCM) 10K type strain sequencing project: providing services to taxonomists for standard genome sequencing and annotation.</title>
        <authorList>
            <consortium name="The Broad Institute Genomics Platform"/>
            <consortium name="The Broad Institute Genome Sequencing Center for Infectious Disease"/>
            <person name="Wu L."/>
            <person name="Ma J."/>
        </authorList>
    </citation>
    <scope>NUCLEOTIDE SEQUENCE [LARGE SCALE GENOMIC DNA]</scope>
    <source>
        <strain evidence="5">CGMCC 4.7289</strain>
    </source>
</reference>
<evidence type="ECO:0000313" key="4">
    <source>
        <dbReference type="EMBL" id="MFC4130680.1"/>
    </source>
</evidence>
<dbReference type="RefSeq" id="WP_382189195.1">
    <property type="nucleotide sequence ID" value="NZ_JBHSAY010000005.1"/>
</dbReference>
<dbReference type="PANTHER" id="PTHR31250:SF27">
    <property type="entry name" value="IQ DOMAIN-CONTAINING PROTEIN IQM5"/>
    <property type="match status" value="1"/>
</dbReference>
<gene>
    <name evidence="4" type="ORF">ACFOZ4_08690</name>
</gene>
<organism evidence="4 5">
    <name type="scientific">Hamadaea flava</name>
    <dbReference type="NCBI Taxonomy" id="1742688"/>
    <lineage>
        <taxon>Bacteria</taxon>
        <taxon>Bacillati</taxon>
        <taxon>Actinomycetota</taxon>
        <taxon>Actinomycetes</taxon>
        <taxon>Micromonosporales</taxon>
        <taxon>Micromonosporaceae</taxon>
        <taxon>Hamadaea</taxon>
    </lineage>
</organism>
<protein>
    <submittedName>
        <fullName evidence="4">Uncharacterized protein</fullName>
    </submittedName>
</protein>
<name>A0ABV8LIE1_9ACTN</name>
<comment type="subcellular location">
    <subcellularLocation>
        <location evidence="1">Cytoplasm</location>
    </subcellularLocation>
</comment>
<dbReference type="PANTHER" id="PTHR31250">
    <property type="entry name" value="IQ DOMAIN-CONTAINING PROTEIN IQM3"/>
    <property type="match status" value="1"/>
</dbReference>
<evidence type="ECO:0000256" key="3">
    <source>
        <dbReference type="SAM" id="MobiDB-lite"/>
    </source>
</evidence>
<evidence type="ECO:0000256" key="2">
    <source>
        <dbReference type="ARBA" id="ARBA00022490"/>
    </source>
</evidence>
<dbReference type="InterPro" id="IPR044159">
    <property type="entry name" value="IQM"/>
</dbReference>